<dbReference type="EMBL" id="FMAC01000005">
    <property type="protein sequence ID" value="SCB25006.1"/>
    <property type="molecule type" value="Genomic_DNA"/>
</dbReference>
<dbReference type="GO" id="GO:0051213">
    <property type="term" value="F:dioxygenase activity"/>
    <property type="evidence" value="ECO:0007669"/>
    <property type="project" value="UniProtKB-KW"/>
</dbReference>
<dbReference type="Gene3D" id="3.10.180.10">
    <property type="entry name" value="2,3-Dihydroxybiphenyl 1,2-Dioxygenase, domain 1"/>
    <property type="match status" value="1"/>
</dbReference>
<dbReference type="Pfam" id="PF13669">
    <property type="entry name" value="Glyoxalase_4"/>
    <property type="match status" value="1"/>
</dbReference>
<dbReference type="AlphaFoldDB" id="A0A1C3VB19"/>
<evidence type="ECO:0000313" key="4">
    <source>
        <dbReference type="Proteomes" id="UP000186228"/>
    </source>
</evidence>
<proteinExistence type="predicted"/>
<dbReference type="PANTHER" id="PTHR43048">
    <property type="entry name" value="METHYLMALONYL-COA EPIMERASE"/>
    <property type="match status" value="1"/>
</dbReference>
<name>A0A1C3VB19_9HYPH</name>
<dbReference type="PANTHER" id="PTHR43048:SF3">
    <property type="entry name" value="METHYLMALONYL-COA EPIMERASE, MITOCHONDRIAL"/>
    <property type="match status" value="1"/>
</dbReference>
<dbReference type="InterPro" id="IPR037523">
    <property type="entry name" value="VOC_core"/>
</dbReference>
<keyword evidence="3" id="KW-0223">Dioxygenase</keyword>
<keyword evidence="4" id="KW-1185">Reference proteome</keyword>
<dbReference type="STRING" id="52131.GA0061100_105203"/>
<keyword evidence="3" id="KW-0560">Oxidoreductase</keyword>
<sequence length="182" mass="20284">MTFGLAASFLATGSETGTEGEIDMDTRLLDEDAVMQICFVTDDVVKSAQWFSDLTGKPVPKEGRAAEPDMAQAIYDGKPAAVGCRIMMFKFGNIDVEFLQPGPEKSAWRDLLEEKGPGCHHIAFRTRNLTKRNAFLEDKGHRLLQRGEFDGGHGRYAYYDTVKDLGVMVELLEFDKDKEPQG</sequence>
<dbReference type="Proteomes" id="UP000186228">
    <property type="component" value="Unassembled WGS sequence"/>
</dbReference>
<dbReference type="GO" id="GO:0004493">
    <property type="term" value="F:methylmalonyl-CoA epimerase activity"/>
    <property type="evidence" value="ECO:0007669"/>
    <property type="project" value="TreeGrafter"/>
</dbReference>
<evidence type="ECO:0000313" key="3">
    <source>
        <dbReference type="EMBL" id="SCB25006.1"/>
    </source>
</evidence>
<dbReference type="SUPFAM" id="SSF54593">
    <property type="entry name" value="Glyoxalase/Bleomycin resistance protein/Dihydroxybiphenyl dioxygenase"/>
    <property type="match status" value="1"/>
</dbReference>
<protein>
    <submittedName>
        <fullName evidence="3">Glyoxalase/Bleomycin resistance protein/Dioxygenase superfamily protein</fullName>
    </submittedName>
</protein>
<evidence type="ECO:0000259" key="2">
    <source>
        <dbReference type="PROSITE" id="PS51819"/>
    </source>
</evidence>
<feature type="domain" description="VOC" evidence="2">
    <location>
        <begin position="33"/>
        <end position="174"/>
    </location>
</feature>
<dbReference type="InterPro" id="IPR051785">
    <property type="entry name" value="MMCE/EMCE_epimerase"/>
</dbReference>
<dbReference type="GO" id="GO:0046491">
    <property type="term" value="P:L-methylmalonyl-CoA metabolic process"/>
    <property type="evidence" value="ECO:0007669"/>
    <property type="project" value="TreeGrafter"/>
</dbReference>
<accession>A0A1C3VB19</accession>
<dbReference type="InterPro" id="IPR029068">
    <property type="entry name" value="Glyas_Bleomycin-R_OHBP_Dase"/>
</dbReference>
<dbReference type="PROSITE" id="PS51819">
    <property type="entry name" value="VOC"/>
    <property type="match status" value="1"/>
</dbReference>
<reference evidence="4" key="1">
    <citation type="submission" date="2016-08" db="EMBL/GenBank/DDBJ databases">
        <authorList>
            <person name="Varghese N."/>
            <person name="Submissions Spin"/>
        </authorList>
    </citation>
    <scope>NUCLEOTIDE SEQUENCE [LARGE SCALE GENOMIC DNA]</scope>
    <source>
        <strain evidence="4">CCBAU 57015</strain>
    </source>
</reference>
<keyword evidence="1" id="KW-0479">Metal-binding</keyword>
<evidence type="ECO:0000256" key="1">
    <source>
        <dbReference type="ARBA" id="ARBA00022723"/>
    </source>
</evidence>
<gene>
    <name evidence="3" type="ORF">GA0061100_105203</name>
</gene>
<dbReference type="GO" id="GO:0046872">
    <property type="term" value="F:metal ion binding"/>
    <property type="evidence" value="ECO:0007669"/>
    <property type="project" value="UniProtKB-KW"/>
</dbReference>
<organism evidence="3 4">
    <name type="scientific">Rhizobium hainanense</name>
    <dbReference type="NCBI Taxonomy" id="52131"/>
    <lineage>
        <taxon>Bacteria</taxon>
        <taxon>Pseudomonadati</taxon>
        <taxon>Pseudomonadota</taxon>
        <taxon>Alphaproteobacteria</taxon>
        <taxon>Hyphomicrobiales</taxon>
        <taxon>Rhizobiaceae</taxon>
        <taxon>Rhizobium/Agrobacterium group</taxon>
        <taxon>Rhizobium</taxon>
    </lineage>
</organism>